<evidence type="ECO:0000313" key="3">
    <source>
        <dbReference type="Proteomes" id="UP000604825"/>
    </source>
</evidence>
<dbReference type="PANTHER" id="PTHR37265:SF6">
    <property type="match status" value="1"/>
</dbReference>
<feature type="compositionally biased region" description="Pro residues" evidence="1">
    <location>
        <begin position="89"/>
        <end position="106"/>
    </location>
</feature>
<evidence type="ECO:0000313" key="2">
    <source>
        <dbReference type="EMBL" id="CAD6272607.1"/>
    </source>
</evidence>
<feature type="region of interest" description="Disordered" evidence="1">
    <location>
        <begin position="57"/>
        <end position="138"/>
    </location>
</feature>
<organism evidence="2 3">
    <name type="scientific">Miscanthus lutarioriparius</name>
    <dbReference type="NCBI Taxonomy" id="422564"/>
    <lineage>
        <taxon>Eukaryota</taxon>
        <taxon>Viridiplantae</taxon>
        <taxon>Streptophyta</taxon>
        <taxon>Embryophyta</taxon>
        <taxon>Tracheophyta</taxon>
        <taxon>Spermatophyta</taxon>
        <taxon>Magnoliopsida</taxon>
        <taxon>Liliopsida</taxon>
        <taxon>Poales</taxon>
        <taxon>Poaceae</taxon>
        <taxon>PACMAD clade</taxon>
        <taxon>Panicoideae</taxon>
        <taxon>Andropogonodae</taxon>
        <taxon>Andropogoneae</taxon>
        <taxon>Saccharinae</taxon>
        <taxon>Miscanthus</taxon>
    </lineage>
</organism>
<dbReference type="EMBL" id="CAJGYO010000016">
    <property type="protein sequence ID" value="CAD6272607.1"/>
    <property type="molecule type" value="Genomic_DNA"/>
</dbReference>
<dbReference type="OrthoDB" id="694545at2759"/>
<dbReference type="Proteomes" id="UP000604825">
    <property type="component" value="Unassembled WGS sequence"/>
</dbReference>
<accession>A0A811RS76</accession>
<comment type="caution">
    <text evidence="2">The sequence shown here is derived from an EMBL/GenBank/DDBJ whole genome shotgun (WGS) entry which is preliminary data.</text>
</comment>
<sequence>MEASELAAVVGMVAECLDAEDYDEHEGITEESVAELMSWFELEIKLAAGANALPLPPPTVSERKESCGPSLSGPASTVMASVDGRAGAPPAPPLAEPWPWTWPVPEPVAGEEEEDVDDEWVSQLLTDGPPVEGQHGGQ</sequence>
<gene>
    <name evidence="2" type="ORF">NCGR_LOCUS55881</name>
</gene>
<name>A0A811RS76_9POAL</name>
<protein>
    <submittedName>
        <fullName evidence="2">Uncharacterized protein</fullName>
    </submittedName>
</protein>
<dbReference type="AlphaFoldDB" id="A0A811RS76"/>
<keyword evidence="3" id="KW-1185">Reference proteome</keyword>
<feature type="compositionally biased region" description="Acidic residues" evidence="1">
    <location>
        <begin position="109"/>
        <end position="120"/>
    </location>
</feature>
<evidence type="ECO:0000256" key="1">
    <source>
        <dbReference type="SAM" id="MobiDB-lite"/>
    </source>
</evidence>
<dbReference type="PANTHER" id="PTHR37265">
    <property type="entry name" value="OS01G0195300 PROTEIN"/>
    <property type="match status" value="1"/>
</dbReference>
<reference evidence="2" key="1">
    <citation type="submission" date="2020-10" db="EMBL/GenBank/DDBJ databases">
        <authorList>
            <person name="Han B."/>
            <person name="Lu T."/>
            <person name="Zhao Q."/>
            <person name="Huang X."/>
            <person name="Zhao Y."/>
        </authorList>
    </citation>
    <scope>NUCLEOTIDE SEQUENCE</scope>
</reference>
<proteinExistence type="predicted"/>